<comment type="similarity">
    <text evidence="1">Belongs to the GroES chaperonin family.</text>
</comment>
<evidence type="ECO:0000313" key="4">
    <source>
        <dbReference type="Proteomes" id="UP000596202"/>
    </source>
</evidence>
<sequence>MQLLGDRILCTRIVEEKQTESGLILPTNYQSENEYKVVEVGVKVKYIKSGDCVRKFKYSDGLQMVIDGIEHLVLREKDDVEFVL</sequence>
<dbReference type="InterPro" id="IPR011032">
    <property type="entry name" value="GroES-like_sf"/>
</dbReference>
<protein>
    <submittedName>
        <fullName evidence="3">Chaperonin</fullName>
    </submittedName>
</protein>
<proteinExistence type="inferred from homology"/>
<evidence type="ECO:0000256" key="1">
    <source>
        <dbReference type="ARBA" id="ARBA00006975"/>
    </source>
</evidence>
<dbReference type="SMART" id="SM00883">
    <property type="entry name" value="Cpn10"/>
    <property type="match status" value="1"/>
</dbReference>
<dbReference type="RefSeq" id="WP_002986470.1">
    <property type="nucleotide sequence ID" value="NZ_CP068108.1"/>
</dbReference>
<accession>A0A9Q6ZF29</accession>
<name>A0A9Q6ZF29_MYROD</name>
<dbReference type="AlphaFoldDB" id="A0A9Q6ZF29"/>
<evidence type="ECO:0000256" key="2">
    <source>
        <dbReference type="ARBA" id="ARBA00023186"/>
    </source>
</evidence>
<dbReference type="InterPro" id="IPR037124">
    <property type="entry name" value="Chaperonin_GroES_sf"/>
</dbReference>
<dbReference type="Gene3D" id="2.30.33.40">
    <property type="entry name" value="GroES chaperonin"/>
    <property type="match status" value="1"/>
</dbReference>
<dbReference type="GO" id="GO:0005524">
    <property type="term" value="F:ATP binding"/>
    <property type="evidence" value="ECO:0007669"/>
    <property type="project" value="InterPro"/>
</dbReference>
<dbReference type="CDD" id="cd00320">
    <property type="entry name" value="cpn10"/>
    <property type="match status" value="1"/>
</dbReference>
<gene>
    <name evidence="3" type="ORF">I6I88_12230</name>
</gene>
<dbReference type="SUPFAM" id="SSF50129">
    <property type="entry name" value="GroES-like"/>
    <property type="match status" value="1"/>
</dbReference>
<dbReference type="Pfam" id="PF00166">
    <property type="entry name" value="Cpn10"/>
    <property type="match status" value="1"/>
</dbReference>
<organism evidence="3 4">
    <name type="scientific">Myroides odoratus</name>
    <name type="common">Flavobacterium odoratum</name>
    <dbReference type="NCBI Taxonomy" id="256"/>
    <lineage>
        <taxon>Bacteria</taxon>
        <taxon>Pseudomonadati</taxon>
        <taxon>Bacteroidota</taxon>
        <taxon>Flavobacteriia</taxon>
        <taxon>Flavobacteriales</taxon>
        <taxon>Flavobacteriaceae</taxon>
        <taxon>Myroides</taxon>
    </lineage>
</organism>
<keyword evidence="2" id="KW-0143">Chaperone</keyword>
<dbReference type="EMBL" id="CP068108">
    <property type="protein sequence ID" value="QQT98978.1"/>
    <property type="molecule type" value="Genomic_DNA"/>
</dbReference>
<dbReference type="GeneID" id="93528432"/>
<dbReference type="Proteomes" id="UP000596202">
    <property type="component" value="Chromosome"/>
</dbReference>
<evidence type="ECO:0000313" key="3">
    <source>
        <dbReference type="EMBL" id="QQT98978.1"/>
    </source>
</evidence>
<reference evidence="3 4" key="1">
    <citation type="submission" date="2021-01" db="EMBL/GenBank/DDBJ databases">
        <title>FDA dAtabase for Regulatory Grade micrObial Sequences (FDA-ARGOS): Supporting development and validation of Infectious Disease Dx tests.</title>
        <authorList>
            <person name="Sproer C."/>
            <person name="Gronow S."/>
            <person name="Severitt S."/>
            <person name="Schroder I."/>
            <person name="Tallon L."/>
            <person name="Sadzewicz L."/>
            <person name="Zhao X."/>
            <person name="Boylan J."/>
            <person name="Ott S."/>
            <person name="Bowen H."/>
            <person name="Vavikolanu K."/>
            <person name="Mehta A."/>
            <person name="Aluvathingal J."/>
            <person name="Nadendla S."/>
            <person name="Lowell S."/>
            <person name="Myers T."/>
            <person name="Yan Y."/>
            <person name="Sichtig H."/>
        </authorList>
    </citation>
    <scope>NUCLEOTIDE SEQUENCE [LARGE SCALE GENOMIC DNA]</scope>
    <source>
        <strain evidence="3 4">FDAARGOS_1131</strain>
    </source>
</reference>
<dbReference type="GO" id="GO:0044183">
    <property type="term" value="F:protein folding chaperone"/>
    <property type="evidence" value="ECO:0007669"/>
    <property type="project" value="InterPro"/>
</dbReference>
<dbReference type="InterPro" id="IPR020818">
    <property type="entry name" value="Chaperonin_GroES"/>
</dbReference>
<dbReference type="OrthoDB" id="1453871at2"/>